<evidence type="ECO:0000256" key="2">
    <source>
        <dbReference type="ARBA" id="ARBA00022741"/>
    </source>
</evidence>
<dbReference type="InterPro" id="IPR003439">
    <property type="entry name" value="ABC_transporter-like_ATP-bd"/>
</dbReference>
<dbReference type="SMART" id="SM00382">
    <property type="entry name" value="AAA"/>
    <property type="match status" value="1"/>
</dbReference>
<dbReference type="PANTHER" id="PTHR42939">
    <property type="entry name" value="ABC TRANSPORTER ATP-BINDING PROTEIN ALBC-RELATED"/>
    <property type="match status" value="1"/>
</dbReference>
<dbReference type="OrthoDB" id="9804819at2"/>
<keyword evidence="1" id="KW-0813">Transport</keyword>
<organism evidence="4 5">
    <name type="scientific">Aneurinibacillus soli</name>
    <dbReference type="NCBI Taxonomy" id="1500254"/>
    <lineage>
        <taxon>Bacteria</taxon>
        <taxon>Bacillati</taxon>
        <taxon>Bacillota</taxon>
        <taxon>Bacilli</taxon>
        <taxon>Bacillales</taxon>
        <taxon>Paenibacillaceae</taxon>
        <taxon>Aneurinibacillus group</taxon>
        <taxon>Aneurinibacillus</taxon>
    </lineage>
</organism>
<reference evidence="4 5" key="1">
    <citation type="submission" date="2015-12" db="EMBL/GenBank/DDBJ databases">
        <title>Genome sequence of Aneurinibacillus soli.</title>
        <authorList>
            <person name="Lee J.S."/>
            <person name="Lee K.C."/>
            <person name="Kim K.K."/>
            <person name="Lee B.W."/>
        </authorList>
    </citation>
    <scope>NUCLEOTIDE SEQUENCE [LARGE SCALE GENOMIC DNA]</scope>
    <source>
        <strain evidence="4 5">CB4</strain>
    </source>
</reference>
<sequence length="248" mass="27980">MNPILYVENMTGGYRKNRPIIHDVSLSVYPEEMVGLIGLNGAGKSTAIKHVLGLLTPTTGEVRMNGTALTDDLQKYRSSYSYVPENPLVYDDLTLREHLKLTAMAYGMDQKTFMARSEALVDEFRMRDRLDTFPRHMSKGMRQKMMIMNAFLVQPSLYIIDEPFLGLDPRGIRSLLELMVRMKKTGAGILMSSHILSTVEQYCDKFVVLHQGRVCASGTLADLRRQTGLTNGSLDDIFYELTKEEGEA</sequence>
<evidence type="ECO:0000256" key="3">
    <source>
        <dbReference type="ARBA" id="ARBA00022840"/>
    </source>
</evidence>
<dbReference type="Gene3D" id="3.40.50.300">
    <property type="entry name" value="P-loop containing nucleotide triphosphate hydrolases"/>
    <property type="match status" value="1"/>
</dbReference>
<dbReference type="Proteomes" id="UP000217696">
    <property type="component" value="Chromosome"/>
</dbReference>
<proteinExistence type="predicted"/>
<dbReference type="Pfam" id="PF00005">
    <property type="entry name" value="ABC_tran"/>
    <property type="match status" value="1"/>
</dbReference>
<protein>
    <submittedName>
        <fullName evidence="4">ABC-type transporter ATP-binding protein EcsA</fullName>
    </submittedName>
</protein>
<dbReference type="KEGG" id="asoc:CB4_00532"/>
<dbReference type="PANTHER" id="PTHR42939:SF5">
    <property type="entry name" value="ABC-TYPE TRANSPORTER ATP-BINDING PROTEIN ECSA"/>
    <property type="match status" value="1"/>
</dbReference>
<keyword evidence="5" id="KW-1185">Reference proteome</keyword>
<dbReference type="GO" id="GO:0005524">
    <property type="term" value="F:ATP binding"/>
    <property type="evidence" value="ECO:0007669"/>
    <property type="project" value="UniProtKB-KW"/>
</dbReference>
<dbReference type="CDD" id="cd03230">
    <property type="entry name" value="ABC_DR_subfamily_A"/>
    <property type="match status" value="1"/>
</dbReference>
<dbReference type="PROSITE" id="PS50893">
    <property type="entry name" value="ABC_TRANSPORTER_2"/>
    <property type="match status" value="1"/>
</dbReference>
<keyword evidence="2" id="KW-0547">Nucleotide-binding</keyword>
<keyword evidence="3 4" id="KW-0067">ATP-binding</keyword>
<dbReference type="RefSeq" id="WP_096463458.1">
    <property type="nucleotide sequence ID" value="NZ_AP017312.1"/>
</dbReference>
<evidence type="ECO:0000256" key="1">
    <source>
        <dbReference type="ARBA" id="ARBA00022448"/>
    </source>
</evidence>
<dbReference type="AlphaFoldDB" id="A0A0U5ARH5"/>
<name>A0A0U5ARH5_9BACL</name>
<dbReference type="SUPFAM" id="SSF52540">
    <property type="entry name" value="P-loop containing nucleoside triphosphate hydrolases"/>
    <property type="match status" value="1"/>
</dbReference>
<dbReference type="InterPro" id="IPR051782">
    <property type="entry name" value="ABC_Transporter_VariousFunc"/>
</dbReference>
<accession>A0A0U5ARH5</accession>
<dbReference type="InterPro" id="IPR027417">
    <property type="entry name" value="P-loop_NTPase"/>
</dbReference>
<evidence type="ECO:0000313" key="4">
    <source>
        <dbReference type="EMBL" id="BAU26405.1"/>
    </source>
</evidence>
<evidence type="ECO:0000313" key="5">
    <source>
        <dbReference type="Proteomes" id="UP000217696"/>
    </source>
</evidence>
<dbReference type="InterPro" id="IPR003593">
    <property type="entry name" value="AAA+_ATPase"/>
</dbReference>
<dbReference type="EMBL" id="AP017312">
    <property type="protein sequence ID" value="BAU26405.1"/>
    <property type="molecule type" value="Genomic_DNA"/>
</dbReference>
<dbReference type="GO" id="GO:0016887">
    <property type="term" value="F:ATP hydrolysis activity"/>
    <property type="evidence" value="ECO:0007669"/>
    <property type="project" value="InterPro"/>
</dbReference>
<gene>
    <name evidence="4" type="primary">ecsA</name>
    <name evidence="4" type="ORF">CB4_00532</name>
</gene>